<protein>
    <recommendedName>
        <fullName evidence="7">tRNA(Ile)-lysidine synthase</fullName>
        <ecNumber evidence="7">6.3.4.19</ecNumber>
    </recommendedName>
    <alternativeName>
        <fullName evidence="7">tRNA(Ile)-2-lysyl-cytidine synthase</fullName>
    </alternativeName>
    <alternativeName>
        <fullName evidence="7">tRNA(Ile)-lysidine synthetase</fullName>
    </alternativeName>
</protein>
<accession>A0A2A2WQK0</accession>
<dbReference type="SUPFAM" id="SSF52402">
    <property type="entry name" value="Adenine nucleotide alpha hydrolases-like"/>
    <property type="match status" value="1"/>
</dbReference>
<comment type="similarity">
    <text evidence="7">Belongs to the tRNA(Ile)-lysidine synthase family.</text>
</comment>
<dbReference type="Pfam" id="PF09179">
    <property type="entry name" value="TilS"/>
    <property type="match status" value="1"/>
</dbReference>
<comment type="subcellular location">
    <subcellularLocation>
        <location evidence="7">Cytoplasm</location>
    </subcellularLocation>
</comment>
<keyword evidence="5 7" id="KW-0067">ATP-binding</keyword>
<evidence type="ECO:0000313" key="11">
    <source>
        <dbReference type="EMBL" id="PAY23467.1"/>
    </source>
</evidence>
<gene>
    <name evidence="7 11" type="primary">tilS</name>
    <name evidence="11" type="ORF">CEY15_07740</name>
</gene>
<dbReference type="PANTHER" id="PTHR43033:SF1">
    <property type="entry name" value="TRNA(ILE)-LYSIDINE SYNTHASE-RELATED"/>
    <property type="match status" value="1"/>
</dbReference>
<dbReference type="HAMAP" id="MF_01161">
    <property type="entry name" value="tRNA_Ile_lys_synt"/>
    <property type="match status" value="1"/>
</dbReference>
<feature type="binding site" evidence="7">
    <location>
        <begin position="74"/>
        <end position="79"/>
    </location>
    <ligand>
        <name>ATP</name>
        <dbReference type="ChEBI" id="CHEBI:30616"/>
    </ligand>
</feature>
<evidence type="ECO:0000256" key="2">
    <source>
        <dbReference type="ARBA" id="ARBA00022598"/>
    </source>
</evidence>
<feature type="domain" description="tRNA(Ile)-lysidine synthase substrate-binding" evidence="10">
    <location>
        <begin position="283"/>
        <end position="338"/>
    </location>
</feature>
<evidence type="ECO:0000256" key="4">
    <source>
        <dbReference type="ARBA" id="ARBA00022741"/>
    </source>
</evidence>
<dbReference type="Pfam" id="PF01171">
    <property type="entry name" value="ATP_bind_3"/>
    <property type="match status" value="1"/>
</dbReference>
<comment type="function">
    <text evidence="7">Ligates lysine onto the cytidine present at position 34 of the AUA codon-specific tRNA(Ile) that contains the anticodon CAU, in an ATP-dependent manner. Cytidine is converted to lysidine, thus changing the amino acid specificity of the tRNA from methionine to isoleucine.</text>
</comment>
<keyword evidence="2 7" id="KW-0436">Ligase</keyword>
<feature type="domain" description="tRNA(Ile)-lysidine/2-thiocytidine synthase N-terminal" evidence="9">
    <location>
        <begin position="69"/>
        <end position="237"/>
    </location>
</feature>
<dbReference type="GO" id="GO:0006400">
    <property type="term" value="P:tRNA modification"/>
    <property type="evidence" value="ECO:0007669"/>
    <property type="project" value="UniProtKB-UniRule"/>
</dbReference>
<evidence type="ECO:0000259" key="9">
    <source>
        <dbReference type="Pfam" id="PF01171"/>
    </source>
</evidence>
<proteinExistence type="inferred from homology"/>
<dbReference type="Gene3D" id="1.20.59.20">
    <property type="match status" value="1"/>
</dbReference>
<feature type="compositionally biased region" description="Basic and acidic residues" evidence="8">
    <location>
        <begin position="1"/>
        <end position="11"/>
    </location>
</feature>
<dbReference type="EMBL" id="NTGA01000014">
    <property type="protein sequence ID" value="PAY23467.1"/>
    <property type="molecule type" value="Genomic_DNA"/>
</dbReference>
<evidence type="ECO:0000259" key="10">
    <source>
        <dbReference type="Pfam" id="PF09179"/>
    </source>
</evidence>
<dbReference type="InterPro" id="IPR011063">
    <property type="entry name" value="TilS/TtcA_N"/>
</dbReference>
<comment type="catalytic activity">
    <reaction evidence="6 7">
        <text>cytidine(34) in tRNA(Ile2) + L-lysine + ATP = lysidine(34) in tRNA(Ile2) + AMP + diphosphate + H(+)</text>
        <dbReference type="Rhea" id="RHEA:43744"/>
        <dbReference type="Rhea" id="RHEA-COMP:10625"/>
        <dbReference type="Rhea" id="RHEA-COMP:10670"/>
        <dbReference type="ChEBI" id="CHEBI:15378"/>
        <dbReference type="ChEBI" id="CHEBI:30616"/>
        <dbReference type="ChEBI" id="CHEBI:32551"/>
        <dbReference type="ChEBI" id="CHEBI:33019"/>
        <dbReference type="ChEBI" id="CHEBI:82748"/>
        <dbReference type="ChEBI" id="CHEBI:83665"/>
        <dbReference type="ChEBI" id="CHEBI:456215"/>
        <dbReference type="EC" id="6.3.4.19"/>
    </reaction>
</comment>
<evidence type="ECO:0000256" key="3">
    <source>
        <dbReference type="ARBA" id="ARBA00022694"/>
    </source>
</evidence>
<sequence>MAAADGPDRADAQPAHTQPAAAQPDDAQRARPRPAQARPTDGEWTGAAWTVRSAVRAFRRAHPEVGDEVCVALSGGADSLALTAAAVTEFAEVTALVVDHGLQAGSDEVAREACRAAGRLGARSRELVVVVDPDGSGPEAAARTARYAALDAAREGRPVLLAHTLDDQAETVLLGLGRGSGARSLRAMAAWDAPWGRPLLGVRATDTRAACHGLGLDWWDDPHNTDPAFTRVRVRREVLPLLEDVFGGGVAEGLARTAELLRTDDDELDRLAAAVPVSGDGGLDISVLEPLPTAVLTRVLRRWLLAHGCPSPTYAHLSAVAALVTDWHGQGGVAVGGTGPGTGAGRDTSAGAGPGVSGVMAGRGRLVARRRHGKLVLEIDRASGAGT</sequence>
<dbReference type="GO" id="GO:0005737">
    <property type="term" value="C:cytoplasm"/>
    <property type="evidence" value="ECO:0007669"/>
    <property type="project" value="UniProtKB-SubCell"/>
</dbReference>
<dbReference type="GO" id="GO:0005524">
    <property type="term" value="F:ATP binding"/>
    <property type="evidence" value="ECO:0007669"/>
    <property type="project" value="UniProtKB-UniRule"/>
</dbReference>
<dbReference type="AlphaFoldDB" id="A0A2A2WQK0"/>
<dbReference type="NCBIfam" id="TIGR02432">
    <property type="entry name" value="lysidine_TilS_N"/>
    <property type="match status" value="1"/>
</dbReference>
<feature type="region of interest" description="Disordered" evidence="8">
    <location>
        <begin position="337"/>
        <end position="356"/>
    </location>
</feature>
<dbReference type="GO" id="GO:0032267">
    <property type="term" value="F:tRNA(Ile)-lysidine synthase activity"/>
    <property type="evidence" value="ECO:0007669"/>
    <property type="project" value="UniProtKB-EC"/>
</dbReference>
<reference evidence="12" key="1">
    <citation type="submission" date="2017-09" db="EMBL/GenBank/DDBJ databases">
        <authorList>
            <person name="Zhang Y."/>
            <person name="Huang X."/>
            <person name="Liu J."/>
            <person name="Lu L."/>
            <person name="Peng K."/>
        </authorList>
    </citation>
    <scope>NUCLEOTIDE SEQUENCE [LARGE SCALE GENOMIC DNA]</scope>
    <source>
        <strain evidence="12">S-XJ-1</strain>
    </source>
</reference>
<name>A0A2A2WQK0_9ACTN</name>
<dbReference type="InterPro" id="IPR015262">
    <property type="entry name" value="tRNA_Ile_lys_synt_subst-bd"/>
</dbReference>
<keyword evidence="12" id="KW-1185">Reference proteome</keyword>
<dbReference type="InterPro" id="IPR014729">
    <property type="entry name" value="Rossmann-like_a/b/a_fold"/>
</dbReference>
<dbReference type="InterPro" id="IPR012795">
    <property type="entry name" value="tRNA_Ile_lys_synt_N"/>
</dbReference>
<feature type="region of interest" description="Disordered" evidence="8">
    <location>
        <begin position="1"/>
        <end position="44"/>
    </location>
</feature>
<dbReference type="PANTHER" id="PTHR43033">
    <property type="entry name" value="TRNA(ILE)-LYSIDINE SYNTHASE-RELATED"/>
    <property type="match status" value="1"/>
</dbReference>
<comment type="caution">
    <text evidence="11">The sequence shown here is derived from an EMBL/GenBank/DDBJ whole genome shotgun (WGS) entry which is preliminary data.</text>
</comment>
<organism evidence="11 12">
    <name type="scientific">Dietzia natronolimnaea</name>
    <dbReference type="NCBI Taxonomy" id="161920"/>
    <lineage>
        <taxon>Bacteria</taxon>
        <taxon>Bacillati</taxon>
        <taxon>Actinomycetota</taxon>
        <taxon>Actinomycetes</taxon>
        <taxon>Mycobacteriales</taxon>
        <taxon>Dietziaceae</taxon>
        <taxon>Dietzia</taxon>
    </lineage>
</organism>
<dbReference type="InterPro" id="IPR012094">
    <property type="entry name" value="tRNA_Ile_lys_synt"/>
</dbReference>
<keyword evidence="4 7" id="KW-0547">Nucleotide-binding</keyword>
<evidence type="ECO:0000256" key="6">
    <source>
        <dbReference type="ARBA" id="ARBA00048539"/>
    </source>
</evidence>
<evidence type="ECO:0000256" key="1">
    <source>
        <dbReference type="ARBA" id="ARBA00022490"/>
    </source>
</evidence>
<dbReference type="SUPFAM" id="SSF82829">
    <property type="entry name" value="MesJ substrate recognition domain-like"/>
    <property type="match status" value="1"/>
</dbReference>
<feature type="compositionally biased region" description="Low complexity" evidence="8">
    <location>
        <begin position="12"/>
        <end position="25"/>
    </location>
</feature>
<dbReference type="Proteomes" id="UP000218810">
    <property type="component" value="Unassembled WGS sequence"/>
</dbReference>
<dbReference type="OrthoDB" id="5244702at2"/>
<dbReference type="EC" id="6.3.4.19" evidence="7"/>
<keyword evidence="3 7" id="KW-0819">tRNA processing</keyword>
<evidence type="ECO:0000313" key="12">
    <source>
        <dbReference type="Proteomes" id="UP000218810"/>
    </source>
</evidence>
<evidence type="ECO:0000256" key="8">
    <source>
        <dbReference type="SAM" id="MobiDB-lite"/>
    </source>
</evidence>
<dbReference type="CDD" id="cd01992">
    <property type="entry name" value="TilS_N"/>
    <property type="match status" value="1"/>
</dbReference>
<dbReference type="Gene3D" id="3.40.50.620">
    <property type="entry name" value="HUPs"/>
    <property type="match status" value="1"/>
</dbReference>
<comment type="domain">
    <text evidence="7">The N-terminal region contains the highly conserved SGGXDS motif, predicted to be a P-loop motif involved in ATP binding.</text>
</comment>
<keyword evidence="1 7" id="KW-0963">Cytoplasm</keyword>
<evidence type="ECO:0000256" key="7">
    <source>
        <dbReference type="HAMAP-Rule" id="MF_01161"/>
    </source>
</evidence>
<evidence type="ECO:0000256" key="5">
    <source>
        <dbReference type="ARBA" id="ARBA00022840"/>
    </source>
</evidence>